<keyword evidence="15" id="KW-0275">Fatty acid biosynthesis</keyword>
<dbReference type="Pfam" id="PF08612">
    <property type="entry name" value="Med20"/>
    <property type="match status" value="1"/>
</dbReference>
<keyword evidence="8" id="KW-0256">Endoplasmic reticulum</keyword>
<comment type="subunit">
    <text evidence="17">Component of the Mediator complex.</text>
</comment>
<evidence type="ECO:0000256" key="6">
    <source>
        <dbReference type="ARBA" id="ARBA00022516"/>
    </source>
</evidence>
<gene>
    <name evidence="17" type="primary">MED20</name>
    <name evidence="19" type="ORF">WH47_00334</name>
</gene>
<dbReference type="PROSITE" id="PS50244">
    <property type="entry name" value="S5A_REDUCTASE"/>
    <property type="match status" value="1"/>
</dbReference>
<dbReference type="GO" id="GO:0006357">
    <property type="term" value="P:regulation of transcription by RNA polymerase II"/>
    <property type="evidence" value="ECO:0007669"/>
    <property type="project" value="InterPro"/>
</dbReference>
<dbReference type="PANTHER" id="PTHR10556">
    <property type="entry name" value="3-OXO-5-ALPHA-STEROID 4-DEHYDROGENASE"/>
    <property type="match status" value="1"/>
</dbReference>
<dbReference type="Pfam" id="PF02544">
    <property type="entry name" value="Steroid_dh"/>
    <property type="match status" value="1"/>
</dbReference>
<keyword evidence="12" id="KW-0560">Oxidoreductase</keyword>
<dbReference type="EMBL" id="KQ414667">
    <property type="protein sequence ID" value="KOC64831.1"/>
    <property type="molecule type" value="Genomic_DNA"/>
</dbReference>
<dbReference type="GO" id="GO:0005789">
    <property type="term" value="C:endoplasmic reticulum membrane"/>
    <property type="evidence" value="ECO:0007669"/>
    <property type="project" value="UniProtKB-SubCell"/>
</dbReference>
<feature type="domain" description="Ubiquitin-like" evidence="18">
    <location>
        <begin position="92"/>
        <end position="146"/>
    </location>
</feature>
<keyword evidence="11" id="KW-1133">Transmembrane helix</keyword>
<dbReference type="Gene3D" id="3.10.20.90">
    <property type="entry name" value="Phosphatidylinositol 3-kinase Catalytic Subunit, Chain A, domain 1"/>
    <property type="match status" value="1"/>
</dbReference>
<proteinExistence type="inferred from homology"/>
<keyword evidence="9" id="KW-0276">Fatty acid metabolism</keyword>
<dbReference type="GO" id="GO:0003712">
    <property type="term" value="F:transcription coregulator activity"/>
    <property type="evidence" value="ECO:0007669"/>
    <property type="project" value="InterPro"/>
</dbReference>
<evidence type="ECO:0000256" key="7">
    <source>
        <dbReference type="ARBA" id="ARBA00022692"/>
    </source>
</evidence>
<evidence type="ECO:0000256" key="5">
    <source>
        <dbReference type="ARBA" id="ARBA00010743"/>
    </source>
</evidence>
<keyword evidence="16 17" id="KW-0539">Nucleus</keyword>
<comment type="pathway">
    <text evidence="3">Lipid metabolism; fatty acid biosynthesis.</text>
</comment>
<keyword evidence="10" id="KW-0521">NADP</keyword>
<dbReference type="PANTHER" id="PTHR10556:SF28">
    <property type="entry name" value="VERY-LONG-CHAIN ENOYL-COA REDUCTASE"/>
    <property type="match status" value="1"/>
</dbReference>
<keyword evidence="7" id="KW-0812">Transmembrane</keyword>
<accession>A0A0L7R1Z5</accession>
<evidence type="ECO:0000313" key="20">
    <source>
        <dbReference type="Proteomes" id="UP000053825"/>
    </source>
</evidence>
<evidence type="ECO:0000256" key="17">
    <source>
        <dbReference type="RuleBase" id="RU364152"/>
    </source>
</evidence>
<evidence type="ECO:0000256" key="2">
    <source>
        <dbReference type="ARBA" id="ARBA00004477"/>
    </source>
</evidence>
<evidence type="ECO:0000256" key="8">
    <source>
        <dbReference type="ARBA" id="ARBA00022824"/>
    </source>
</evidence>
<dbReference type="InterPro" id="IPR029071">
    <property type="entry name" value="Ubiquitin-like_domsf"/>
</dbReference>
<dbReference type="GO" id="GO:0016592">
    <property type="term" value="C:mediator complex"/>
    <property type="evidence" value="ECO:0007669"/>
    <property type="project" value="InterPro"/>
</dbReference>
<sequence>MYKISSIYTNKMQKMESKGPRFEIGDFCVKLGSVTINQNFKGVLVEVEYRPCVVPGSAWELMREFLQGFLGSTVSNQAPQYLQKFTFRLFVVKPATTIREIKEELYKLRKAPYIHRQSLRLNPKGKALSDSDTLQSLSISDGGKLYYKDLGPQISWKTVFLVEYAGPLFLYIWIYQRPWIFYGDAGASKIHNVVHTAAVCWGVHYAKRLLETLFVHRFSHATMPLRNLFKNCSYYWLFAMYVAYHVNHPLYTAPSQCQYLVGLATFALCEVGNLSIHIALRNLRPPGSTVRKIPVPTSNPFTALFNLVSCPNYTYEVGSWIGFTIMTSCLPAGLFTFAGAYQMTIWALGKHKAYKKEFSQYPKCRKAIVPFVL</sequence>
<evidence type="ECO:0000256" key="10">
    <source>
        <dbReference type="ARBA" id="ARBA00022857"/>
    </source>
</evidence>
<dbReference type="InterPro" id="IPR000626">
    <property type="entry name" value="Ubiquitin-like_dom"/>
</dbReference>
<evidence type="ECO:0000256" key="12">
    <source>
        <dbReference type="ARBA" id="ARBA00023002"/>
    </source>
</evidence>
<reference evidence="19 20" key="1">
    <citation type="submission" date="2015-07" db="EMBL/GenBank/DDBJ databases">
        <title>The genome of Habropoda laboriosa.</title>
        <authorList>
            <person name="Pan H."/>
            <person name="Kapheim K."/>
        </authorList>
    </citation>
    <scope>NUCLEOTIDE SEQUENCE [LARGE SCALE GENOMIC DNA]</scope>
    <source>
        <strain evidence="19">0110345459</strain>
    </source>
</reference>
<comment type="similarity">
    <text evidence="4">Belongs to the steroid 5-alpha reductase family.</text>
</comment>
<keyword evidence="17" id="KW-0804">Transcription</keyword>
<dbReference type="GO" id="GO:0016627">
    <property type="term" value="F:oxidoreductase activity, acting on the CH-CH group of donors"/>
    <property type="evidence" value="ECO:0007669"/>
    <property type="project" value="InterPro"/>
</dbReference>
<keyword evidence="20" id="KW-1185">Reference proteome</keyword>
<dbReference type="InterPro" id="IPR001104">
    <property type="entry name" value="3-oxo-5_a-steroid_4-DH_C"/>
</dbReference>
<evidence type="ECO:0000256" key="16">
    <source>
        <dbReference type="ARBA" id="ARBA00023242"/>
    </source>
</evidence>
<dbReference type="SUPFAM" id="SSF54236">
    <property type="entry name" value="Ubiquitin-like"/>
    <property type="match status" value="1"/>
</dbReference>
<dbReference type="InterPro" id="IPR013921">
    <property type="entry name" value="Mediator_Med20"/>
</dbReference>
<dbReference type="OrthoDB" id="540503at2759"/>
<name>A0A0L7R1Z5_9HYME</name>
<evidence type="ECO:0000256" key="11">
    <source>
        <dbReference type="ARBA" id="ARBA00022989"/>
    </source>
</evidence>
<evidence type="ECO:0000256" key="14">
    <source>
        <dbReference type="ARBA" id="ARBA00023136"/>
    </source>
</evidence>
<keyword evidence="17" id="KW-0805">Transcription regulation</keyword>
<evidence type="ECO:0000256" key="1">
    <source>
        <dbReference type="ARBA" id="ARBA00004123"/>
    </source>
</evidence>
<dbReference type="InterPro" id="IPR049127">
    <property type="entry name" value="TECR-like_N"/>
</dbReference>
<dbReference type="GO" id="GO:0042761">
    <property type="term" value="P:very long-chain fatty acid biosynthetic process"/>
    <property type="evidence" value="ECO:0007669"/>
    <property type="project" value="TreeGrafter"/>
</dbReference>
<dbReference type="PROSITE" id="PS50053">
    <property type="entry name" value="UBIQUITIN_2"/>
    <property type="match status" value="1"/>
</dbReference>
<dbReference type="CDD" id="cd01801">
    <property type="entry name" value="Ubl_TECR_like"/>
    <property type="match status" value="1"/>
</dbReference>
<comment type="subcellular location">
    <subcellularLocation>
        <location evidence="2">Endoplasmic reticulum membrane</location>
        <topology evidence="2">Multi-pass membrane protein</topology>
    </subcellularLocation>
    <subcellularLocation>
        <location evidence="1 17">Nucleus</location>
    </subcellularLocation>
</comment>
<keyword evidence="14" id="KW-0472">Membrane</keyword>
<evidence type="ECO:0000256" key="9">
    <source>
        <dbReference type="ARBA" id="ARBA00022832"/>
    </source>
</evidence>
<protein>
    <recommendedName>
        <fullName evidence="17">Mediator of RNA polymerase II transcription subunit 20</fullName>
    </recommendedName>
    <alternativeName>
        <fullName evidence="17">Mediator complex subunit 20</fullName>
    </alternativeName>
</protein>
<keyword evidence="6" id="KW-0444">Lipid biosynthesis</keyword>
<keyword evidence="13" id="KW-0443">Lipid metabolism</keyword>
<dbReference type="Pfam" id="PF21696">
    <property type="entry name" value="TECR_N"/>
    <property type="match status" value="1"/>
</dbReference>
<dbReference type="InterPro" id="IPR039357">
    <property type="entry name" value="SRD5A/TECR"/>
</dbReference>
<evidence type="ECO:0000256" key="13">
    <source>
        <dbReference type="ARBA" id="ARBA00023098"/>
    </source>
</evidence>
<evidence type="ECO:0000313" key="19">
    <source>
        <dbReference type="EMBL" id="KOC64831.1"/>
    </source>
</evidence>
<dbReference type="FunFam" id="3.10.20.90:FF:000131">
    <property type="entry name" value="trans-2,3-enoyl-CoA reductase-like"/>
    <property type="match status" value="1"/>
</dbReference>
<evidence type="ECO:0000256" key="15">
    <source>
        <dbReference type="ARBA" id="ARBA00023160"/>
    </source>
</evidence>
<dbReference type="STRING" id="597456.A0A0L7R1Z5"/>
<evidence type="ECO:0000259" key="18">
    <source>
        <dbReference type="PROSITE" id="PS50053"/>
    </source>
</evidence>
<comment type="similarity">
    <text evidence="5 17">Belongs to the Mediator complex subunit 20 family.</text>
</comment>
<evidence type="ECO:0000256" key="3">
    <source>
        <dbReference type="ARBA" id="ARBA00005194"/>
    </source>
</evidence>
<keyword evidence="17" id="KW-0010">Activator</keyword>
<dbReference type="Proteomes" id="UP000053825">
    <property type="component" value="Unassembled WGS sequence"/>
</dbReference>
<dbReference type="AlphaFoldDB" id="A0A0L7R1Z5"/>
<organism evidence="19 20">
    <name type="scientific">Habropoda laboriosa</name>
    <dbReference type="NCBI Taxonomy" id="597456"/>
    <lineage>
        <taxon>Eukaryota</taxon>
        <taxon>Metazoa</taxon>
        <taxon>Ecdysozoa</taxon>
        <taxon>Arthropoda</taxon>
        <taxon>Hexapoda</taxon>
        <taxon>Insecta</taxon>
        <taxon>Pterygota</taxon>
        <taxon>Neoptera</taxon>
        <taxon>Endopterygota</taxon>
        <taxon>Hymenoptera</taxon>
        <taxon>Apocrita</taxon>
        <taxon>Aculeata</taxon>
        <taxon>Apoidea</taxon>
        <taxon>Anthophila</taxon>
        <taxon>Apidae</taxon>
        <taxon>Habropoda</taxon>
    </lineage>
</organism>
<evidence type="ECO:0000256" key="4">
    <source>
        <dbReference type="ARBA" id="ARBA00007742"/>
    </source>
</evidence>
<comment type="function">
    <text evidence="17">Component of the Mediator complex, a coactivator involved in the regulated transcription of nearly all RNA polymerase II-dependent genes. Mediator functions as a bridge to convey information from gene-specific regulatory proteins to the basal RNA polymerase II transcription machinery. Mediator is recruited to promoters by direct interactions with regulatory proteins and serves as a scaffold for the assembly of a functional preinitiation complex with RNA polymerase II and the general transcription factors.</text>
</comment>